<reference evidence="3 4" key="1">
    <citation type="journal article" date="2015" name="Proc. Natl. Acad. Sci. U.S.A.">
        <title>The resurrection genome of Boea hygrometrica: A blueprint for survival of dehydration.</title>
        <authorList>
            <person name="Xiao L."/>
            <person name="Yang G."/>
            <person name="Zhang L."/>
            <person name="Yang X."/>
            <person name="Zhao S."/>
            <person name="Ji Z."/>
            <person name="Zhou Q."/>
            <person name="Hu M."/>
            <person name="Wang Y."/>
            <person name="Chen M."/>
            <person name="Xu Y."/>
            <person name="Jin H."/>
            <person name="Xiao X."/>
            <person name="Hu G."/>
            <person name="Bao F."/>
            <person name="Hu Y."/>
            <person name="Wan P."/>
            <person name="Li L."/>
            <person name="Deng X."/>
            <person name="Kuang T."/>
            <person name="Xiang C."/>
            <person name="Zhu J.K."/>
            <person name="Oliver M.J."/>
            <person name="He Y."/>
        </authorList>
    </citation>
    <scope>NUCLEOTIDE SEQUENCE [LARGE SCALE GENOMIC DNA]</scope>
    <source>
        <strain evidence="4">cv. XS01</strain>
    </source>
</reference>
<dbReference type="InterPro" id="IPR026057">
    <property type="entry name" value="TBL_C"/>
</dbReference>
<keyword evidence="4" id="KW-1185">Reference proteome</keyword>
<evidence type="ECO:0000313" key="4">
    <source>
        <dbReference type="Proteomes" id="UP000250235"/>
    </source>
</evidence>
<evidence type="ECO:0000259" key="2">
    <source>
        <dbReference type="Pfam" id="PF13839"/>
    </source>
</evidence>
<evidence type="ECO:0000256" key="1">
    <source>
        <dbReference type="ARBA" id="ARBA00007727"/>
    </source>
</evidence>
<dbReference type="AlphaFoldDB" id="A0A2Z7AKF5"/>
<protein>
    <submittedName>
        <fullName evidence="3">Protein trichome birefringence-like 3</fullName>
    </submittedName>
</protein>
<dbReference type="PANTHER" id="PTHR32285">
    <property type="entry name" value="PROTEIN TRICHOME BIREFRINGENCE-LIKE 9-RELATED"/>
    <property type="match status" value="1"/>
</dbReference>
<sequence length="255" mass="29510">MNGRPDPDYRHWLWQPDDCNLPRFDPKIALVKLRGKRLMFVRDSLQRGQWQSFICLVNSVIPEGQIHETRPSAYNLFGRVESNTDYPVPTEPRKRIVRVDSVAKHAKNWIGVDFLVFSTYVWWLGGLRIKSLRSSFLNESKEGYEELDALVSYRMGLKTWANWVDSNVNPNRTHIFFTTLSPTPQSLCILNSFLVDWAVEMRIRPPELETSICDVNWGHQVAGLGEVPMHVGVDASLSRIHRSPLCVDILCYLRR</sequence>
<dbReference type="InterPro" id="IPR029962">
    <property type="entry name" value="TBL"/>
</dbReference>
<proteinExistence type="inferred from homology"/>
<organism evidence="3 4">
    <name type="scientific">Dorcoceras hygrometricum</name>
    <dbReference type="NCBI Taxonomy" id="472368"/>
    <lineage>
        <taxon>Eukaryota</taxon>
        <taxon>Viridiplantae</taxon>
        <taxon>Streptophyta</taxon>
        <taxon>Embryophyta</taxon>
        <taxon>Tracheophyta</taxon>
        <taxon>Spermatophyta</taxon>
        <taxon>Magnoliopsida</taxon>
        <taxon>eudicotyledons</taxon>
        <taxon>Gunneridae</taxon>
        <taxon>Pentapetalae</taxon>
        <taxon>asterids</taxon>
        <taxon>lamiids</taxon>
        <taxon>Lamiales</taxon>
        <taxon>Gesneriaceae</taxon>
        <taxon>Didymocarpoideae</taxon>
        <taxon>Trichosporeae</taxon>
        <taxon>Loxocarpinae</taxon>
        <taxon>Dorcoceras</taxon>
    </lineage>
</organism>
<comment type="similarity">
    <text evidence="1">Belongs to the PC-esterase family. TBL subfamily.</text>
</comment>
<feature type="domain" description="Trichome birefringence-like C-terminal" evidence="2">
    <location>
        <begin position="21"/>
        <end position="183"/>
    </location>
</feature>
<dbReference type="GO" id="GO:0016413">
    <property type="term" value="F:O-acetyltransferase activity"/>
    <property type="evidence" value="ECO:0007669"/>
    <property type="project" value="InterPro"/>
</dbReference>
<dbReference type="Proteomes" id="UP000250235">
    <property type="component" value="Unassembled WGS sequence"/>
</dbReference>
<dbReference type="GO" id="GO:0005794">
    <property type="term" value="C:Golgi apparatus"/>
    <property type="evidence" value="ECO:0007669"/>
    <property type="project" value="TreeGrafter"/>
</dbReference>
<accession>A0A2Z7AKF5</accession>
<dbReference type="PANTHER" id="PTHR32285:SF7">
    <property type="entry name" value="PROTEIN TRICHOME BIREFRINGENCE-LIKE 3"/>
    <property type="match status" value="1"/>
</dbReference>
<dbReference type="Pfam" id="PF13839">
    <property type="entry name" value="PC-Esterase"/>
    <property type="match status" value="1"/>
</dbReference>
<gene>
    <name evidence="3" type="ORF">F511_10517</name>
</gene>
<dbReference type="OrthoDB" id="1932925at2759"/>
<name>A0A2Z7AKF5_9LAMI</name>
<dbReference type="EMBL" id="KV016463">
    <property type="protein sequence ID" value="KZV19614.1"/>
    <property type="molecule type" value="Genomic_DNA"/>
</dbReference>
<evidence type="ECO:0000313" key="3">
    <source>
        <dbReference type="EMBL" id="KZV19614.1"/>
    </source>
</evidence>